<gene>
    <name evidence="2" type="ORF">MACJ_003581</name>
</gene>
<reference evidence="2" key="1">
    <citation type="submission" date="2022-07" db="EMBL/GenBank/DDBJ databases">
        <title>Evaluation of T. orientalis genome assembly methods using nanopore sequencing and analysis of variation between genomes.</title>
        <authorList>
            <person name="Yam J."/>
            <person name="Micallef M.L."/>
            <person name="Liu M."/>
            <person name="Djordjevic S.P."/>
            <person name="Bogema D.R."/>
            <person name="Jenkins C."/>
        </authorList>
    </citation>
    <scope>NUCLEOTIDE SEQUENCE</scope>
    <source>
        <strain evidence="2">Fish Creek</strain>
    </source>
</reference>
<evidence type="ECO:0000256" key="1">
    <source>
        <dbReference type="SAM" id="Phobius"/>
    </source>
</evidence>
<evidence type="ECO:0000313" key="2">
    <source>
        <dbReference type="EMBL" id="UVC54617.1"/>
    </source>
</evidence>
<accession>A0A976SLB8</accession>
<dbReference type="Proteomes" id="UP000244803">
    <property type="component" value="Chromosome 2"/>
</dbReference>
<evidence type="ECO:0000313" key="3">
    <source>
        <dbReference type="Proteomes" id="UP000244803"/>
    </source>
</evidence>
<proteinExistence type="predicted"/>
<dbReference type="AlphaFoldDB" id="A0A976SLB8"/>
<organism evidence="2 3">
    <name type="scientific">Theileria orientalis</name>
    <dbReference type="NCBI Taxonomy" id="68886"/>
    <lineage>
        <taxon>Eukaryota</taxon>
        <taxon>Sar</taxon>
        <taxon>Alveolata</taxon>
        <taxon>Apicomplexa</taxon>
        <taxon>Aconoidasida</taxon>
        <taxon>Piroplasmida</taxon>
        <taxon>Theileriidae</taxon>
        <taxon>Theileria</taxon>
    </lineage>
</organism>
<feature type="transmembrane region" description="Helical" evidence="1">
    <location>
        <begin position="17"/>
        <end position="33"/>
    </location>
</feature>
<protein>
    <submittedName>
        <fullName evidence="2">Uncharacterized protein</fullName>
    </submittedName>
</protein>
<keyword evidence="1" id="KW-1133">Transmembrane helix</keyword>
<dbReference type="EMBL" id="CP056068">
    <property type="protein sequence ID" value="UVC54617.1"/>
    <property type="molecule type" value="Genomic_DNA"/>
</dbReference>
<keyword evidence="1" id="KW-0472">Membrane</keyword>
<sequence>MLSIDEFLVSVAKLKPIVWPLLVGLSSAVLFYFQASRYSRFKPPDSDDLKSRYLLKYFTSYSVLKMTNWPFLCMLMRY</sequence>
<name>A0A976SLB8_THEOR</name>
<keyword evidence="1" id="KW-0812">Transmembrane</keyword>